<keyword evidence="2" id="KW-1185">Reference proteome</keyword>
<reference evidence="2" key="1">
    <citation type="journal article" date="2017" name="bioRxiv">
        <title>Conservation of a gene cluster reveals novel cercosporin biosynthetic mechanisms and extends production to the genus Colletotrichum.</title>
        <authorList>
            <person name="de Jonge R."/>
            <person name="Ebert M.K."/>
            <person name="Huitt-Roehl C.R."/>
            <person name="Pal P."/>
            <person name="Suttle J.C."/>
            <person name="Spanner R.E."/>
            <person name="Neubauer J.D."/>
            <person name="Jurick W.M.II."/>
            <person name="Stott K.A."/>
            <person name="Secor G.A."/>
            <person name="Thomma B.P.H.J."/>
            <person name="Van de Peer Y."/>
            <person name="Townsend C.A."/>
            <person name="Bolton M.D."/>
        </authorList>
    </citation>
    <scope>NUCLEOTIDE SEQUENCE [LARGE SCALE GENOMIC DNA]</scope>
    <source>
        <strain evidence="2">CBS538.71</strain>
    </source>
</reference>
<evidence type="ECO:0000313" key="1">
    <source>
        <dbReference type="EMBL" id="PPJ51610.1"/>
    </source>
</evidence>
<organism evidence="1 2">
    <name type="scientific">Cercospora berteroae</name>
    <dbReference type="NCBI Taxonomy" id="357750"/>
    <lineage>
        <taxon>Eukaryota</taxon>
        <taxon>Fungi</taxon>
        <taxon>Dikarya</taxon>
        <taxon>Ascomycota</taxon>
        <taxon>Pezizomycotina</taxon>
        <taxon>Dothideomycetes</taxon>
        <taxon>Dothideomycetidae</taxon>
        <taxon>Mycosphaerellales</taxon>
        <taxon>Mycosphaerellaceae</taxon>
        <taxon>Cercospora</taxon>
    </lineage>
</organism>
<accession>A0A2S6BVU3</accession>
<dbReference type="Proteomes" id="UP000237631">
    <property type="component" value="Unassembled WGS sequence"/>
</dbReference>
<sequence length="311" mass="36248">MAANTPAKFNPPKAPDHDNYWRLNDYQSTQRTTLLRDLERKGFTFRADIRKGELVEVQQRLDCGLLYYEDKRITKADLNRLIENRQLLKPVTSSRKAMISVLMGADEVLRFNKFADLPPELRERICQYYISSLPSRLFNPTQPPIARACKLFREEVLPVFHSLTAFELRFYLISNDYKVGDDIRRAALRPCFQTSQFMNTLRTSGGPGARLNCLKVSIMEGSMREMQSSVGNVLVRAKYRTHHNEQTFGLCVALSKRAQDFESRLRAESRSSFFRPRFDKAAFSLDDLYKLRKDFETTFFSTFPKFGDWRT</sequence>
<dbReference type="AlphaFoldDB" id="A0A2S6BVU3"/>
<evidence type="ECO:0000313" key="2">
    <source>
        <dbReference type="Proteomes" id="UP000237631"/>
    </source>
</evidence>
<protein>
    <submittedName>
        <fullName evidence="1">Uncharacterized protein</fullName>
    </submittedName>
</protein>
<proteinExistence type="predicted"/>
<dbReference type="EMBL" id="PNEN01001746">
    <property type="protein sequence ID" value="PPJ51610.1"/>
    <property type="molecule type" value="Genomic_DNA"/>
</dbReference>
<comment type="caution">
    <text evidence="1">The sequence shown here is derived from an EMBL/GenBank/DDBJ whole genome shotgun (WGS) entry which is preliminary data.</text>
</comment>
<dbReference type="OrthoDB" id="62952at2759"/>
<gene>
    <name evidence="1" type="ORF">CBER1_08955</name>
</gene>
<name>A0A2S6BVU3_9PEZI</name>